<evidence type="ECO:0000256" key="4">
    <source>
        <dbReference type="SAM" id="MobiDB-lite"/>
    </source>
</evidence>
<feature type="region of interest" description="Disordered" evidence="4">
    <location>
        <begin position="429"/>
        <end position="499"/>
    </location>
</feature>
<dbReference type="PANTHER" id="PTHR31651:SF36">
    <property type="entry name" value="AUXIN EFFLUX CARRIER FAMILY PROTEIN"/>
    <property type="match status" value="1"/>
</dbReference>
<proteinExistence type="predicted"/>
<name>A0AAW1SUE0_9CHLO</name>
<evidence type="ECO:0000313" key="7">
    <source>
        <dbReference type="Proteomes" id="UP001485043"/>
    </source>
</evidence>
<feature type="transmembrane region" description="Helical" evidence="5">
    <location>
        <begin position="86"/>
        <end position="108"/>
    </location>
</feature>
<feature type="compositionally biased region" description="Low complexity" evidence="4">
    <location>
        <begin position="441"/>
        <end position="453"/>
    </location>
</feature>
<dbReference type="Pfam" id="PF13516">
    <property type="entry name" value="LRR_6"/>
    <property type="match status" value="1"/>
</dbReference>
<dbReference type="Proteomes" id="UP001485043">
    <property type="component" value="Unassembled WGS sequence"/>
</dbReference>
<feature type="region of interest" description="Disordered" evidence="4">
    <location>
        <begin position="288"/>
        <end position="310"/>
    </location>
</feature>
<dbReference type="SUPFAM" id="SSF52047">
    <property type="entry name" value="RNI-like"/>
    <property type="match status" value="1"/>
</dbReference>
<comment type="caution">
    <text evidence="6">The sequence shown here is derived from an EMBL/GenBank/DDBJ whole genome shotgun (WGS) entry which is preliminary data.</text>
</comment>
<sequence length="1594" mass="170895">MRPDQCSRSVGSYETASRYGCAAQQLVARSRLGLRRPPRPAHPALHNRPVLCLSSLAPVRTPQLATPNLAATSLGALWKQSLDSGVLAASVAASVKLVLVCSIVGIALRLDRIPADTGVVMSKIAFNLVLPAMMLTNVGSTLSASPDPRLIALPLAAILQVAAGAVLGAVGGRIADGSYAKQKEYGQWHPLNPAGSAQQLAGVMASASGVPQSDQALLQQPSGAPAGTRQLTQAACTFGNTFTLPLVCLLSILPTAAGSRAAAYTALYLAGWSPCLWTFGLSMLSDGKPPPAEGSKHSRRPFNMEARSQTRRDKGLIFGATSTPAWRLTLLTMQRRLQRRLRGILRLVQQVMNPPLWGVVGGLLLGLGPWGPLIFHSDKAAAQAVLAEAGALQLQTLGAVRLLMDVLKMLASAALATQAIVLGASMFQKEPKQPAPPKHNQPPTQQSSSNSPPLALPPFNVGDQASDAPRQQRLASPQNPADPPKLEGASLPGDVPRQPLQTVQSFGLQTRASGVPGSARSTPQSAQGTAHNGANSATSLLRSAASSKLADSKGDSEPETWDLNAGNLAQTVLGLPAFNPTPAQQRRMAEINARMLNVPNLFCATADQKGVMLSLQSLQDAINLRKWGKNDMMLAKRRLHQFAHAPMNWADVRRAVQIRKPTRSQLFTGDMGQLTLTSPRGLGQATQPRLPPLTAPPAITALLSDPLEFDNAATPAGGTGGRSRSMSPEDAQQALQAATQAASDSPRLISSLRTPPGGRRGSRSRRASARATPPKHVRMLDGSSCDVPTGTSVSFRSPGTSFRPGLAEADPTALETQASEEEMNKWMPSWAHIFEEASRGFDGEEDVEAAPLARLRSDWQAALVEENGVNLYKERCKTLGIVALSEVIAVLGKESADLSHCYMGALGVHAFAHALACNTIIEELLLRTNGLTDQGLGYIVRALLVAWGNHLPPELLLQDDEETGKQGGRLASLKAASQHSPHASTMLLERQHQAFVADEDGGACGAVNSLTVADNPLTAKGIQEVLYLFDPDIAKHQQLRVLCLENLTHLDLSWNEIKAPGMKHLAGGMLSNRTLKGLSMAWNGLCDEGCFHMADMVAGNAWLEDLDVSHVQMGTAGCIVFSEALRGNTSLKCVLLNGNPLGEAGGWHIMDAVISGSAMPYIRLAGANFFAAGMDQAGKSPITTFIPASPQGYYTLQLEERAQRAIAIMLCQADQASAEDLIRGIMVNGRPAGGTVKRLKWPDRLPNKGRLTLEFTRPKGRHKTLMLNDGKLAAFMPNLRLEHTSNMEKLLLVQLFLTSQLLTESQAKIILQSFSEGEEKLQAALIIFTRLDSNFQLEGLSQRESKRLGGRLGVLGAFRADNPTGHYELSLSSLLERMMARRLADLALSEGDALTWRAIAWEHDWLHSSPGIPSAWHGRIPDKGLLYLDFISGDRPALGKAPLSDAELQGKLRSRNVLGSSLKGQAGWPALPGPQAGTTQLCNLRAMSPDLIVTAEQVKCMLAGIRPGADRVEVVVSLFCRLTDPENLWTIIYSLKGLEQSSVMNRLGLKATFNLKRCSHHFLLDWGNPEHLEVGKKLNELALKVNTALMQPVY</sequence>
<keyword evidence="7" id="KW-1185">Reference proteome</keyword>
<evidence type="ECO:0000256" key="2">
    <source>
        <dbReference type="ARBA" id="ARBA00004430"/>
    </source>
</evidence>
<organism evidence="6 7">
    <name type="scientific">Apatococcus fuscideae</name>
    <dbReference type="NCBI Taxonomy" id="2026836"/>
    <lineage>
        <taxon>Eukaryota</taxon>
        <taxon>Viridiplantae</taxon>
        <taxon>Chlorophyta</taxon>
        <taxon>core chlorophytes</taxon>
        <taxon>Trebouxiophyceae</taxon>
        <taxon>Chlorellales</taxon>
        <taxon>Chlorellaceae</taxon>
        <taxon>Apatococcus</taxon>
    </lineage>
</organism>
<dbReference type="InterPro" id="IPR032675">
    <property type="entry name" value="LRR_dom_sf"/>
</dbReference>
<evidence type="ECO:0000256" key="5">
    <source>
        <dbReference type="SAM" id="Phobius"/>
    </source>
</evidence>
<evidence type="ECO:0000313" key="6">
    <source>
        <dbReference type="EMBL" id="KAK9860365.1"/>
    </source>
</evidence>
<feature type="compositionally biased region" description="Basic residues" evidence="4">
    <location>
        <begin position="760"/>
        <end position="777"/>
    </location>
</feature>
<protein>
    <recommendedName>
        <fullName evidence="8">Protein NLRC3</fullName>
    </recommendedName>
</protein>
<comment type="subcellular location">
    <subcellularLocation>
        <location evidence="2">Cytoplasm</location>
        <location evidence="2">Cytoskeleton</location>
        <location evidence="2">Cilium axoneme</location>
    </subcellularLocation>
    <subcellularLocation>
        <location evidence="1">Endomembrane system</location>
    </subcellularLocation>
</comment>
<dbReference type="GO" id="GO:0080162">
    <property type="term" value="P:endoplasmic reticulum to cytosol auxin transport"/>
    <property type="evidence" value="ECO:0007669"/>
    <property type="project" value="InterPro"/>
</dbReference>
<dbReference type="InterPro" id="IPR001611">
    <property type="entry name" value="Leu-rich_rpt"/>
</dbReference>
<dbReference type="PANTHER" id="PTHR31651">
    <property type="match status" value="1"/>
</dbReference>
<feature type="region of interest" description="Disordered" evidence="4">
    <location>
        <begin position="511"/>
        <end position="534"/>
    </location>
</feature>
<dbReference type="Gene3D" id="3.80.10.10">
    <property type="entry name" value="Ribonuclease Inhibitor"/>
    <property type="match status" value="2"/>
</dbReference>
<feature type="compositionally biased region" description="Polar residues" evidence="4">
    <location>
        <begin position="519"/>
        <end position="533"/>
    </location>
</feature>
<accession>A0AAW1SUE0</accession>
<feature type="region of interest" description="Disordered" evidence="4">
    <location>
        <begin position="675"/>
        <end position="697"/>
    </location>
</feature>
<dbReference type="GO" id="GO:0005930">
    <property type="term" value="C:axoneme"/>
    <property type="evidence" value="ECO:0007669"/>
    <property type="project" value="UniProtKB-SubCell"/>
</dbReference>
<evidence type="ECO:0000256" key="1">
    <source>
        <dbReference type="ARBA" id="ARBA00004308"/>
    </source>
</evidence>
<reference evidence="6 7" key="1">
    <citation type="journal article" date="2024" name="Nat. Commun.">
        <title>Phylogenomics reveals the evolutionary origins of lichenization in chlorophyte algae.</title>
        <authorList>
            <person name="Puginier C."/>
            <person name="Libourel C."/>
            <person name="Otte J."/>
            <person name="Skaloud P."/>
            <person name="Haon M."/>
            <person name="Grisel S."/>
            <person name="Petersen M."/>
            <person name="Berrin J.G."/>
            <person name="Delaux P.M."/>
            <person name="Dal Grande F."/>
            <person name="Keller J."/>
        </authorList>
    </citation>
    <scope>NUCLEOTIDE SEQUENCE [LARGE SCALE GENOMIC DNA]</scope>
    <source>
        <strain evidence="6 7">SAG 2523</strain>
    </source>
</reference>
<feature type="compositionally biased region" description="Low complexity" evidence="4">
    <location>
        <begin position="731"/>
        <end position="742"/>
    </location>
</feature>
<feature type="transmembrane region" description="Helical" evidence="5">
    <location>
        <begin position="151"/>
        <end position="175"/>
    </location>
</feature>
<keyword evidence="3" id="KW-0813">Transport</keyword>
<keyword evidence="5" id="KW-0812">Transmembrane</keyword>
<evidence type="ECO:0008006" key="8">
    <source>
        <dbReference type="Google" id="ProtNLM"/>
    </source>
</evidence>
<dbReference type="GO" id="GO:0012505">
    <property type="term" value="C:endomembrane system"/>
    <property type="evidence" value="ECO:0007669"/>
    <property type="project" value="UniProtKB-SubCell"/>
</dbReference>
<dbReference type="InterPro" id="IPR045033">
    <property type="entry name" value="PILS1/3/4/5/7"/>
</dbReference>
<keyword evidence="5" id="KW-0472">Membrane</keyword>
<keyword evidence="5" id="KW-1133">Transmembrane helix</keyword>
<evidence type="ECO:0000256" key="3">
    <source>
        <dbReference type="ARBA" id="ARBA00022448"/>
    </source>
</evidence>
<feature type="region of interest" description="Disordered" evidence="4">
    <location>
        <begin position="709"/>
        <end position="789"/>
    </location>
</feature>
<gene>
    <name evidence="6" type="ORF">WJX84_007041</name>
</gene>
<dbReference type="EMBL" id="JALJOV010000850">
    <property type="protein sequence ID" value="KAK9860365.1"/>
    <property type="molecule type" value="Genomic_DNA"/>
</dbReference>
<dbReference type="SMART" id="SM00368">
    <property type="entry name" value="LRR_RI"/>
    <property type="match status" value="5"/>
</dbReference>